<dbReference type="AlphaFoldDB" id="A0A386ZKN3"/>
<dbReference type="RefSeq" id="WP_120743224.1">
    <property type="nucleotide sequence ID" value="NZ_CP032568.1"/>
</dbReference>
<dbReference type="KEGG" id="nyu:D7D52_34800"/>
<accession>A0A386ZKN3</accession>
<feature type="region of interest" description="Disordered" evidence="1">
    <location>
        <begin position="1"/>
        <end position="29"/>
    </location>
</feature>
<gene>
    <name evidence="2" type="ORF">D7D52_34800</name>
</gene>
<protein>
    <submittedName>
        <fullName evidence="2">HTH domain-containing protein</fullName>
    </submittedName>
</protein>
<sequence>MAAENPMRRKKSAKELADKHGCSTRTIRRKIAEPRDDYVARAAAQRERAQQMRADGASYRAIADELGVPIGSVSSLLHVRQTSKAG</sequence>
<dbReference type="EMBL" id="CP032568">
    <property type="protein sequence ID" value="AYF78141.1"/>
    <property type="molecule type" value="Genomic_DNA"/>
</dbReference>
<reference evidence="2 3" key="1">
    <citation type="submission" date="2018-09" db="EMBL/GenBank/DDBJ databases">
        <title>Nocardia yunnanensis sp. nov., an actinomycete isolated from a soil sample.</title>
        <authorList>
            <person name="Zhang J."/>
        </authorList>
    </citation>
    <scope>NUCLEOTIDE SEQUENCE [LARGE SCALE GENOMIC DNA]</scope>
    <source>
        <strain evidence="2 3">CFHS0054</strain>
    </source>
</reference>
<evidence type="ECO:0000256" key="1">
    <source>
        <dbReference type="SAM" id="MobiDB-lite"/>
    </source>
</evidence>
<evidence type="ECO:0000313" key="2">
    <source>
        <dbReference type="EMBL" id="AYF78141.1"/>
    </source>
</evidence>
<proteinExistence type="predicted"/>
<organism evidence="2 3">
    <name type="scientific">Nocardia yunnanensis</name>
    <dbReference type="NCBI Taxonomy" id="2382165"/>
    <lineage>
        <taxon>Bacteria</taxon>
        <taxon>Bacillati</taxon>
        <taxon>Actinomycetota</taxon>
        <taxon>Actinomycetes</taxon>
        <taxon>Mycobacteriales</taxon>
        <taxon>Nocardiaceae</taxon>
        <taxon>Nocardia</taxon>
    </lineage>
</organism>
<name>A0A386ZKN3_9NOCA</name>
<keyword evidence="3" id="KW-1185">Reference proteome</keyword>
<dbReference type="OrthoDB" id="4235895at2"/>
<evidence type="ECO:0000313" key="3">
    <source>
        <dbReference type="Proteomes" id="UP000267164"/>
    </source>
</evidence>
<dbReference type="Proteomes" id="UP000267164">
    <property type="component" value="Chromosome"/>
</dbReference>